<dbReference type="GO" id="GO:0003964">
    <property type="term" value="F:RNA-directed DNA polymerase activity"/>
    <property type="evidence" value="ECO:0007669"/>
    <property type="project" value="UniProtKB-KW"/>
</dbReference>
<comment type="caution">
    <text evidence="1">The sequence shown here is derived from an EMBL/GenBank/DDBJ whole genome shotgun (WGS) entry which is preliminary data.</text>
</comment>
<dbReference type="InterPro" id="IPR021109">
    <property type="entry name" value="Peptidase_aspartic_dom_sf"/>
</dbReference>
<dbReference type="Pfam" id="PF08284">
    <property type="entry name" value="RVP_2"/>
    <property type="match status" value="1"/>
</dbReference>
<keyword evidence="2" id="KW-1185">Reference proteome</keyword>
<protein>
    <submittedName>
        <fullName evidence="1">Reverse transcriptase domain-containing protein</fullName>
    </submittedName>
</protein>
<accession>A0ABQ4XZ85</accession>
<keyword evidence="1" id="KW-0548">Nucleotidyltransferase</keyword>
<dbReference type="Proteomes" id="UP001151760">
    <property type="component" value="Unassembled WGS sequence"/>
</dbReference>
<dbReference type="CDD" id="cd00303">
    <property type="entry name" value="retropepsin_like"/>
    <property type="match status" value="1"/>
</dbReference>
<dbReference type="EMBL" id="BQNB010009931">
    <property type="protein sequence ID" value="GJS70385.1"/>
    <property type="molecule type" value="Genomic_DNA"/>
</dbReference>
<gene>
    <name evidence="1" type="ORF">Tco_0703226</name>
</gene>
<sequence>MTRSSTNELFTPYKEPEREFQSSRRHFKSLSLDELRSPDFNLFSEQEYSEEEKAEAMVETMEQYMKNTFNGSDNEDANEHIEKVLKIVELFHVPNITVDQLMLRVFPISLTRAASRWLRNKPTSSIKTWEDLKNKTLYQAWESFKELLMKCPQHYLTEIQEVILFYNGLDVPTRQILDSRSAVPTKTIADAKKAIQEMAEYSQKWHNRTSRGRSTETSDGLAGDIEQQLQDFTKGTMQILRPKNEGNQWKIRGSVSVMPLLTYLNLGLGELAHIKLIVELADKTVKYPKGIAENILVRIGKFTFPIDFIILDMPEDIKVPLIIGRPFLSTARAKIDVYRRKITLRVGEKRLFSKVAESEYISLDPLKGDYIELNDLNKPFELRRNQGDDLIPIIKECEVIEEFRTRNEDLDTGIDDYPSYCDDDKKIRIDCAHNLKYSCMIGFEFTHVNFFSLLYVNVMFKKFHNSIMKDKMVYKADNVVGALMNVSIFVRTFSIMTDFAVLEDMDAYHDEGIGDVIVGESFLKEVGSSKTV</sequence>
<keyword evidence="1" id="KW-0808">Transferase</keyword>
<keyword evidence="1" id="KW-0695">RNA-directed DNA polymerase</keyword>
<reference evidence="1" key="2">
    <citation type="submission" date="2022-01" db="EMBL/GenBank/DDBJ databases">
        <authorList>
            <person name="Yamashiro T."/>
            <person name="Shiraishi A."/>
            <person name="Satake H."/>
            <person name="Nakayama K."/>
        </authorList>
    </citation>
    <scope>NUCLEOTIDE SEQUENCE</scope>
</reference>
<evidence type="ECO:0000313" key="1">
    <source>
        <dbReference type="EMBL" id="GJS70385.1"/>
    </source>
</evidence>
<dbReference type="Gene3D" id="2.40.70.10">
    <property type="entry name" value="Acid Proteases"/>
    <property type="match status" value="1"/>
</dbReference>
<organism evidence="1 2">
    <name type="scientific">Tanacetum coccineum</name>
    <dbReference type="NCBI Taxonomy" id="301880"/>
    <lineage>
        <taxon>Eukaryota</taxon>
        <taxon>Viridiplantae</taxon>
        <taxon>Streptophyta</taxon>
        <taxon>Embryophyta</taxon>
        <taxon>Tracheophyta</taxon>
        <taxon>Spermatophyta</taxon>
        <taxon>Magnoliopsida</taxon>
        <taxon>eudicotyledons</taxon>
        <taxon>Gunneridae</taxon>
        <taxon>Pentapetalae</taxon>
        <taxon>asterids</taxon>
        <taxon>campanulids</taxon>
        <taxon>Asterales</taxon>
        <taxon>Asteraceae</taxon>
        <taxon>Asteroideae</taxon>
        <taxon>Anthemideae</taxon>
        <taxon>Anthemidinae</taxon>
        <taxon>Tanacetum</taxon>
    </lineage>
</organism>
<evidence type="ECO:0000313" key="2">
    <source>
        <dbReference type="Proteomes" id="UP001151760"/>
    </source>
</evidence>
<proteinExistence type="predicted"/>
<dbReference type="PANTHER" id="PTHR33067:SF9">
    <property type="entry name" value="RNA-DIRECTED DNA POLYMERASE"/>
    <property type="match status" value="1"/>
</dbReference>
<dbReference type="PANTHER" id="PTHR33067">
    <property type="entry name" value="RNA-DIRECTED DNA POLYMERASE-RELATED"/>
    <property type="match status" value="1"/>
</dbReference>
<reference evidence="1" key="1">
    <citation type="journal article" date="2022" name="Int. J. Mol. Sci.">
        <title>Draft Genome of Tanacetum Coccineum: Genomic Comparison of Closely Related Tanacetum-Family Plants.</title>
        <authorList>
            <person name="Yamashiro T."/>
            <person name="Shiraishi A."/>
            <person name="Nakayama K."/>
            <person name="Satake H."/>
        </authorList>
    </citation>
    <scope>NUCLEOTIDE SEQUENCE</scope>
</reference>
<name>A0ABQ4XZ85_9ASTR</name>